<evidence type="ECO:0000256" key="1">
    <source>
        <dbReference type="SAM" id="MobiDB-lite"/>
    </source>
</evidence>
<name>A0A5A7SQ08_CUCMM</name>
<keyword evidence="2" id="KW-0808">Transferase</keyword>
<protein>
    <submittedName>
        <fullName evidence="2">Reverse transcriptase</fullName>
    </submittedName>
</protein>
<feature type="compositionally biased region" description="Low complexity" evidence="1">
    <location>
        <begin position="99"/>
        <end position="110"/>
    </location>
</feature>
<reference evidence="2 3" key="1">
    <citation type="submission" date="2019-08" db="EMBL/GenBank/DDBJ databases">
        <title>Draft genome sequences of two oriental melons (Cucumis melo L. var makuwa).</title>
        <authorList>
            <person name="Kwon S.-Y."/>
        </authorList>
    </citation>
    <scope>NUCLEOTIDE SEQUENCE [LARGE SCALE GENOMIC DNA]</scope>
    <source>
        <strain evidence="3">cv. SW 3</strain>
        <tissue evidence="2">Leaf</tissue>
    </source>
</reference>
<dbReference type="EMBL" id="SSTE01021882">
    <property type="protein sequence ID" value="KAA0032096.1"/>
    <property type="molecule type" value="Genomic_DNA"/>
</dbReference>
<evidence type="ECO:0000313" key="3">
    <source>
        <dbReference type="Proteomes" id="UP000321393"/>
    </source>
</evidence>
<feature type="region of interest" description="Disordered" evidence="1">
    <location>
        <begin position="67"/>
        <end position="119"/>
    </location>
</feature>
<dbReference type="Proteomes" id="UP000321393">
    <property type="component" value="Unassembled WGS sequence"/>
</dbReference>
<dbReference type="OrthoDB" id="413361at2759"/>
<keyword evidence="2" id="KW-0695">RNA-directed DNA polymerase</keyword>
<gene>
    <name evidence="2" type="ORF">E6C27_scaffold223G00760</name>
</gene>
<organism evidence="2 3">
    <name type="scientific">Cucumis melo var. makuwa</name>
    <name type="common">Oriental melon</name>
    <dbReference type="NCBI Taxonomy" id="1194695"/>
    <lineage>
        <taxon>Eukaryota</taxon>
        <taxon>Viridiplantae</taxon>
        <taxon>Streptophyta</taxon>
        <taxon>Embryophyta</taxon>
        <taxon>Tracheophyta</taxon>
        <taxon>Spermatophyta</taxon>
        <taxon>Magnoliopsida</taxon>
        <taxon>eudicotyledons</taxon>
        <taxon>Gunneridae</taxon>
        <taxon>Pentapetalae</taxon>
        <taxon>rosids</taxon>
        <taxon>fabids</taxon>
        <taxon>Cucurbitales</taxon>
        <taxon>Cucurbitaceae</taxon>
        <taxon>Benincaseae</taxon>
        <taxon>Cucumis</taxon>
    </lineage>
</organism>
<dbReference type="AlphaFoldDB" id="A0A5A7SQ08"/>
<dbReference type="GO" id="GO:0003964">
    <property type="term" value="F:RNA-directed DNA polymerase activity"/>
    <property type="evidence" value="ECO:0007669"/>
    <property type="project" value="UniProtKB-KW"/>
</dbReference>
<comment type="caution">
    <text evidence="2">The sequence shown here is derived from an EMBL/GenBank/DDBJ whole genome shotgun (WGS) entry which is preliminary data.</text>
</comment>
<accession>A0A5A7SQ08</accession>
<evidence type="ECO:0000313" key="2">
    <source>
        <dbReference type="EMBL" id="KAA0032096.1"/>
    </source>
</evidence>
<proteinExistence type="predicted"/>
<sequence>MTKKSAMIEEIKAIKKNDTWKLSTFPNEKKAVGVKRVFKLKRNEKGEVERYKVRLVAKGYCNALKFKKKEKSEGKPKNPNKLSSPPPSPTTAVRHHPSRSSSLPCRPSSRATSSPVVPSSCQRLRLRRAAFLRSLSREHLYPRRRLPLRAARATGSQRVPQSSEPSLAAHELTQAVPASSRVEPPLTQPFEPPNLFLVIFHLFLVNWGLEPKNFPKPRINLELSSTLGLDCWGAWS</sequence>
<keyword evidence="2" id="KW-0548">Nucleotidyltransferase</keyword>